<evidence type="ECO:0000256" key="2">
    <source>
        <dbReference type="ARBA" id="ARBA00022475"/>
    </source>
</evidence>
<evidence type="ECO:0000313" key="10">
    <source>
        <dbReference type="Proteomes" id="UP000683507"/>
    </source>
</evidence>
<evidence type="ECO:0000256" key="4">
    <source>
        <dbReference type="ARBA" id="ARBA00022692"/>
    </source>
</evidence>
<feature type="transmembrane region" description="Helical" evidence="8">
    <location>
        <begin position="357"/>
        <end position="376"/>
    </location>
</feature>
<evidence type="ECO:0000256" key="8">
    <source>
        <dbReference type="SAM" id="Phobius"/>
    </source>
</evidence>
<dbReference type="Proteomes" id="UP000683507">
    <property type="component" value="Chromosome"/>
</dbReference>
<evidence type="ECO:0000256" key="5">
    <source>
        <dbReference type="ARBA" id="ARBA00022989"/>
    </source>
</evidence>
<accession>A0A916N9T7</accession>
<evidence type="ECO:0008006" key="11">
    <source>
        <dbReference type="Google" id="ProtNLM"/>
    </source>
</evidence>
<reference evidence="9" key="1">
    <citation type="submission" date="2021-04" db="EMBL/GenBank/DDBJ databases">
        <authorList>
            <person name="Rodrigo-Torres L."/>
            <person name="Arahal R. D."/>
            <person name="Lucena T."/>
        </authorList>
    </citation>
    <scope>NUCLEOTIDE SEQUENCE</scope>
    <source>
        <strain evidence="9">AS29M-1</strain>
    </source>
</reference>
<name>A0A916N9T7_9FLAO</name>
<feature type="transmembrane region" description="Helical" evidence="8">
    <location>
        <begin position="55"/>
        <end position="72"/>
    </location>
</feature>
<feature type="transmembrane region" description="Helical" evidence="8">
    <location>
        <begin position="188"/>
        <end position="208"/>
    </location>
</feature>
<dbReference type="InterPro" id="IPR018584">
    <property type="entry name" value="GT87"/>
</dbReference>
<protein>
    <recommendedName>
        <fullName evidence="11">DUF2029 domain-containing protein</fullName>
    </recommendedName>
</protein>
<evidence type="ECO:0000256" key="6">
    <source>
        <dbReference type="ARBA" id="ARBA00023136"/>
    </source>
</evidence>
<proteinExistence type="inferred from homology"/>
<feature type="transmembrane region" description="Helical" evidence="8">
    <location>
        <begin position="306"/>
        <end position="322"/>
    </location>
</feature>
<feature type="transmembrane region" description="Helical" evidence="8">
    <location>
        <begin position="6"/>
        <end position="25"/>
    </location>
</feature>
<dbReference type="AlphaFoldDB" id="A0A916N9T7"/>
<feature type="transmembrane region" description="Helical" evidence="8">
    <location>
        <begin position="112"/>
        <end position="143"/>
    </location>
</feature>
<comment type="subcellular location">
    <subcellularLocation>
        <location evidence="1">Cell membrane</location>
        <topology evidence="1">Multi-pass membrane protein</topology>
    </subcellularLocation>
</comment>
<feature type="transmembrane region" description="Helical" evidence="8">
    <location>
        <begin position="328"/>
        <end position="345"/>
    </location>
</feature>
<evidence type="ECO:0000313" key="9">
    <source>
        <dbReference type="EMBL" id="CAG5079656.1"/>
    </source>
</evidence>
<feature type="transmembrane region" description="Helical" evidence="8">
    <location>
        <begin position="273"/>
        <end position="294"/>
    </location>
</feature>
<dbReference type="KEGG" id="ptan:CRYO30217_01002"/>
<gene>
    <name evidence="9" type="ORF">CRYO30217_01002</name>
</gene>
<dbReference type="GO" id="GO:0005886">
    <property type="term" value="C:plasma membrane"/>
    <property type="evidence" value="ECO:0007669"/>
    <property type="project" value="UniProtKB-SubCell"/>
</dbReference>
<sequence>MSSKSFILGVVISILLMVFAGIKCYHEGMDADVYLYASKQLFSGENIYDNNPFNYYLYSPFFAFLLWPFTLFGTFGKALWGVFNMLIFIRVVHLFVKAILPHFSLSKKHQLILISGGILLSFGMVLHNVSLGQITILILWFIFEGLYQTRIQNRKVVGGILLGIGTVIKIIPVLALFYLLLKKEWKSLVIGGLAIPLCLLLPSFAIGVENNINLLENWEETINPSRDKYVFEFDNGTYSLNAILPAYFFDFEGNDQEPPTDRPRQIIPLSNQALSYFLLTTRLLLAVLIAYFAFSTHKRKQNPTIFFFWEIAYLFIAIALIFPHQQKYAMLFFVPAGTYFLALFLKGFEKNWNGNQLFKIISFFSLLILLLFTIQGRDIIGNYATDLLDDYHTFGLINLIAVGLLLYFKPDKITSS</sequence>
<keyword evidence="5 8" id="KW-1133">Transmembrane helix</keyword>
<feature type="transmembrane region" description="Helical" evidence="8">
    <location>
        <begin position="155"/>
        <end position="181"/>
    </location>
</feature>
<dbReference type="Pfam" id="PF09594">
    <property type="entry name" value="GT87"/>
    <property type="match status" value="1"/>
</dbReference>
<comment type="similarity">
    <text evidence="7">Belongs to the glycosyltransferase 87 family.</text>
</comment>
<dbReference type="EMBL" id="OU015584">
    <property type="protein sequence ID" value="CAG5079656.1"/>
    <property type="molecule type" value="Genomic_DNA"/>
</dbReference>
<feature type="transmembrane region" description="Helical" evidence="8">
    <location>
        <begin position="391"/>
        <end position="408"/>
    </location>
</feature>
<keyword evidence="10" id="KW-1185">Reference proteome</keyword>
<evidence type="ECO:0000256" key="3">
    <source>
        <dbReference type="ARBA" id="ARBA00022679"/>
    </source>
</evidence>
<evidence type="ECO:0000256" key="1">
    <source>
        <dbReference type="ARBA" id="ARBA00004651"/>
    </source>
</evidence>
<dbReference type="GO" id="GO:0016758">
    <property type="term" value="F:hexosyltransferase activity"/>
    <property type="evidence" value="ECO:0007669"/>
    <property type="project" value="InterPro"/>
</dbReference>
<organism evidence="9 10">
    <name type="scientific">Parvicella tangerina</name>
    <dbReference type="NCBI Taxonomy" id="2829795"/>
    <lineage>
        <taxon>Bacteria</taxon>
        <taxon>Pseudomonadati</taxon>
        <taxon>Bacteroidota</taxon>
        <taxon>Flavobacteriia</taxon>
        <taxon>Flavobacteriales</taxon>
        <taxon>Parvicellaceae</taxon>
        <taxon>Parvicella</taxon>
    </lineage>
</organism>
<keyword evidence="6 8" id="KW-0472">Membrane</keyword>
<keyword evidence="3" id="KW-0808">Transferase</keyword>
<keyword evidence="2" id="KW-1003">Cell membrane</keyword>
<evidence type="ECO:0000256" key="7">
    <source>
        <dbReference type="ARBA" id="ARBA00024033"/>
    </source>
</evidence>
<keyword evidence="4 8" id="KW-0812">Transmembrane</keyword>